<dbReference type="EMBL" id="BK014910">
    <property type="protein sequence ID" value="DAD81948.1"/>
    <property type="molecule type" value="Genomic_DNA"/>
</dbReference>
<protein>
    <submittedName>
        <fullName evidence="1">Uncharacterized protein</fullName>
    </submittedName>
</protein>
<reference evidence="1" key="1">
    <citation type="journal article" date="2021" name="Proc. Natl. Acad. Sci. U.S.A.">
        <title>A Catalog of Tens of Thousands of Viruses from Human Metagenomes Reveals Hidden Associations with Chronic Diseases.</title>
        <authorList>
            <person name="Tisza M.J."/>
            <person name="Buck C.B."/>
        </authorList>
    </citation>
    <scope>NUCLEOTIDE SEQUENCE</scope>
    <source>
        <strain evidence="1">CtAvK3</strain>
    </source>
</reference>
<name>A0A8S5MI99_9CAUD</name>
<proteinExistence type="predicted"/>
<accession>A0A8S5MI99</accession>
<organism evidence="1">
    <name type="scientific">Siphoviridae sp. ctAvK3</name>
    <dbReference type="NCBI Taxonomy" id="2826184"/>
    <lineage>
        <taxon>Viruses</taxon>
        <taxon>Duplodnaviria</taxon>
        <taxon>Heunggongvirae</taxon>
        <taxon>Uroviricota</taxon>
        <taxon>Caudoviricetes</taxon>
    </lineage>
</organism>
<evidence type="ECO:0000313" key="1">
    <source>
        <dbReference type="EMBL" id="DAD81948.1"/>
    </source>
</evidence>
<sequence length="201" mass="23943">MFENACLLTVNQKENDVTFIRIRIPMNFFRTFEPCLEYEYYLLSNQLRDTISDQYRTCFQDGFSFLNIGRKENGDRQCSATRTNHTFHFQLPEKAVDFLRHGSGSRSFLCYDQYTYPKMDFTYAQPVLRKIAKIPKARHALCKTLQTSFRWPDTREDHEIRFYPDGGLNFFWREFYGDKPSMCGGLIYSEYNGHSRYSVHT</sequence>